<dbReference type="PRINTS" id="PR00039">
    <property type="entry name" value="HTHLYSR"/>
</dbReference>
<dbReference type="PANTHER" id="PTHR30419:SF30">
    <property type="entry name" value="LYSR FAMILY TRANSCRIPTIONAL REGULATOR"/>
    <property type="match status" value="1"/>
</dbReference>
<dbReference type="InterPro" id="IPR050950">
    <property type="entry name" value="HTH-type_LysR_regulators"/>
</dbReference>
<dbReference type="Gene3D" id="3.40.190.290">
    <property type="match status" value="1"/>
</dbReference>
<dbReference type="GO" id="GO:0003700">
    <property type="term" value="F:DNA-binding transcription factor activity"/>
    <property type="evidence" value="ECO:0007669"/>
    <property type="project" value="InterPro"/>
</dbReference>
<evidence type="ECO:0000256" key="1">
    <source>
        <dbReference type="ARBA" id="ARBA00009437"/>
    </source>
</evidence>
<dbReference type="AlphaFoldDB" id="A0A1I1ZYM4"/>
<dbReference type="InterPro" id="IPR036388">
    <property type="entry name" value="WH-like_DNA-bd_sf"/>
</dbReference>
<sequence>MSSVVPILDGELLRAFVAFADALNFTRAARVVGLSQPALFERIARLGQEVGAALYEREGRQLRLTDAGVRVAAFAREELARTQDFLAELRGEARRERVVLAAGEGAYLYLLGPALRAFARDEPDATLCPLTRGGPDAAEAVREGAAHLAVGVVDLVPEELVARDLLRTPLCVAMSAGHRLARRRRVRLADLAGERLVLAPPGQSHRAFVGRALAGLPDAAAPPIEADGWPLMLHLAGLGLGVAVVNGICGLPRGAVARPVPELGHVTYRLMWRRGATLPPAASRLRDRLLALDGRTASRAARPT</sequence>
<comment type="similarity">
    <text evidence="1">Belongs to the LysR transcriptional regulatory family.</text>
</comment>
<dbReference type="Pfam" id="PF00126">
    <property type="entry name" value="HTH_1"/>
    <property type="match status" value="1"/>
</dbReference>
<dbReference type="PANTHER" id="PTHR30419">
    <property type="entry name" value="HTH-TYPE TRANSCRIPTIONAL REGULATOR YBHD"/>
    <property type="match status" value="1"/>
</dbReference>
<organism evidence="6 7">
    <name type="scientific">Nannocystis exedens</name>
    <dbReference type="NCBI Taxonomy" id="54"/>
    <lineage>
        <taxon>Bacteria</taxon>
        <taxon>Pseudomonadati</taxon>
        <taxon>Myxococcota</taxon>
        <taxon>Polyangia</taxon>
        <taxon>Nannocystales</taxon>
        <taxon>Nannocystaceae</taxon>
        <taxon>Nannocystis</taxon>
    </lineage>
</organism>
<proteinExistence type="inferred from homology"/>
<dbReference type="PROSITE" id="PS50931">
    <property type="entry name" value="HTH_LYSR"/>
    <property type="match status" value="1"/>
</dbReference>
<dbReference type="GO" id="GO:0005829">
    <property type="term" value="C:cytosol"/>
    <property type="evidence" value="ECO:0007669"/>
    <property type="project" value="TreeGrafter"/>
</dbReference>
<dbReference type="InterPro" id="IPR005119">
    <property type="entry name" value="LysR_subst-bd"/>
</dbReference>
<keyword evidence="2" id="KW-0805">Transcription regulation</keyword>
<name>A0A1I1ZYM4_9BACT</name>
<evidence type="ECO:0000256" key="4">
    <source>
        <dbReference type="ARBA" id="ARBA00023163"/>
    </source>
</evidence>
<accession>A0A1I1ZYM4</accession>
<keyword evidence="3 6" id="KW-0238">DNA-binding</keyword>
<dbReference type="STRING" id="54.SAMN02745121_04050"/>
<dbReference type="EMBL" id="FOMX01000012">
    <property type="protein sequence ID" value="SFE36802.1"/>
    <property type="molecule type" value="Genomic_DNA"/>
</dbReference>
<evidence type="ECO:0000256" key="3">
    <source>
        <dbReference type="ARBA" id="ARBA00023125"/>
    </source>
</evidence>
<dbReference type="SUPFAM" id="SSF46785">
    <property type="entry name" value="Winged helix' DNA-binding domain"/>
    <property type="match status" value="1"/>
</dbReference>
<dbReference type="Gene3D" id="1.10.10.10">
    <property type="entry name" value="Winged helix-like DNA-binding domain superfamily/Winged helix DNA-binding domain"/>
    <property type="match status" value="1"/>
</dbReference>
<dbReference type="Pfam" id="PF03466">
    <property type="entry name" value="LysR_substrate"/>
    <property type="match status" value="1"/>
</dbReference>
<gene>
    <name evidence="6" type="ORF">SAMN02745121_04050</name>
</gene>
<evidence type="ECO:0000256" key="2">
    <source>
        <dbReference type="ARBA" id="ARBA00023015"/>
    </source>
</evidence>
<dbReference type="Proteomes" id="UP000199400">
    <property type="component" value="Unassembled WGS sequence"/>
</dbReference>
<reference evidence="7" key="1">
    <citation type="submission" date="2016-10" db="EMBL/GenBank/DDBJ databases">
        <authorList>
            <person name="Varghese N."/>
            <person name="Submissions S."/>
        </authorList>
    </citation>
    <scope>NUCLEOTIDE SEQUENCE [LARGE SCALE GENOMIC DNA]</scope>
    <source>
        <strain evidence="7">ATCC 25963</strain>
    </source>
</reference>
<keyword evidence="4" id="KW-0804">Transcription</keyword>
<dbReference type="CDD" id="cd05466">
    <property type="entry name" value="PBP2_LTTR_substrate"/>
    <property type="match status" value="1"/>
</dbReference>
<dbReference type="OrthoDB" id="646694at2"/>
<protein>
    <submittedName>
        <fullName evidence="6">DNA-binding transcriptional regulator, LysR family</fullName>
    </submittedName>
</protein>
<evidence type="ECO:0000259" key="5">
    <source>
        <dbReference type="PROSITE" id="PS50931"/>
    </source>
</evidence>
<dbReference type="SUPFAM" id="SSF53850">
    <property type="entry name" value="Periplasmic binding protein-like II"/>
    <property type="match status" value="1"/>
</dbReference>
<dbReference type="InterPro" id="IPR000847">
    <property type="entry name" value="LysR_HTH_N"/>
</dbReference>
<evidence type="ECO:0000313" key="6">
    <source>
        <dbReference type="EMBL" id="SFE36802.1"/>
    </source>
</evidence>
<keyword evidence="7" id="KW-1185">Reference proteome</keyword>
<feature type="domain" description="HTH lysR-type" evidence="5">
    <location>
        <begin position="8"/>
        <end position="65"/>
    </location>
</feature>
<dbReference type="GO" id="GO:0003677">
    <property type="term" value="F:DNA binding"/>
    <property type="evidence" value="ECO:0007669"/>
    <property type="project" value="UniProtKB-KW"/>
</dbReference>
<evidence type="ECO:0000313" key="7">
    <source>
        <dbReference type="Proteomes" id="UP000199400"/>
    </source>
</evidence>
<dbReference type="InterPro" id="IPR036390">
    <property type="entry name" value="WH_DNA-bd_sf"/>
</dbReference>